<feature type="coiled-coil region" evidence="7">
    <location>
        <begin position="266"/>
        <end position="301"/>
    </location>
</feature>
<feature type="coiled-coil region" evidence="7">
    <location>
        <begin position="179"/>
        <end position="234"/>
    </location>
</feature>
<dbReference type="GO" id="GO:0030030">
    <property type="term" value="P:cell projection organization"/>
    <property type="evidence" value="ECO:0007669"/>
    <property type="project" value="UniProtKB-KW"/>
</dbReference>
<keyword evidence="6" id="KW-0966">Cell projection</keyword>
<comment type="caution">
    <text evidence="9">The sequence shown here is derived from an EMBL/GenBank/DDBJ whole genome shotgun (WGS) entry which is preliminary data.</text>
</comment>
<comment type="subcellular location">
    <subcellularLocation>
        <location evidence="1">Cell projection</location>
        <location evidence="1">Cilium</location>
    </subcellularLocation>
</comment>
<comment type="similarity">
    <text evidence="2">Belongs to the CLUAP1 family.</text>
</comment>
<dbReference type="Proteomes" id="UP001608902">
    <property type="component" value="Unassembled WGS sequence"/>
</dbReference>
<gene>
    <name evidence="9" type="ORF">AB6A40_001843</name>
</gene>
<reference evidence="9 10" key="1">
    <citation type="submission" date="2024-08" db="EMBL/GenBank/DDBJ databases">
        <title>Gnathostoma spinigerum genome.</title>
        <authorList>
            <person name="Gonzalez-Bertolin B."/>
            <person name="Monzon S."/>
            <person name="Zaballos A."/>
            <person name="Jimenez P."/>
            <person name="Dekumyoy P."/>
            <person name="Varona S."/>
            <person name="Cuesta I."/>
            <person name="Sumanam S."/>
            <person name="Adisakwattana P."/>
            <person name="Gasser R.B."/>
            <person name="Hernandez-Gonzalez A."/>
            <person name="Young N.D."/>
            <person name="Perteguer M.J."/>
        </authorList>
    </citation>
    <scope>NUCLEOTIDE SEQUENCE [LARGE SCALE GENOMIC DNA]</scope>
    <source>
        <strain evidence="9">AL3</strain>
        <tissue evidence="9">Liver</tissue>
    </source>
</reference>
<feature type="compositionally biased region" description="Acidic residues" evidence="8">
    <location>
        <begin position="335"/>
        <end position="346"/>
    </location>
</feature>
<evidence type="ECO:0008006" key="11">
    <source>
        <dbReference type="Google" id="ProtNLM"/>
    </source>
</evidence>
<dbReference type="EMBL" id="JBGFUD010000733">
    <property type="protein sequence ID" value="MFH4975134.1"/>
    <property type="molecule type" value="Genomic_DNA"/>
</dbReference>
<dbReference type="InterPro" id="IPR019366">
    <property type="entry name" value="Clusterin-associated_protein-1"/>
</dbReference>
<proteinExistence type="inferred from homology"/>
<dbReference type="GO" id="GO:0005929">
    <property type="term" value="C:cilium"/>
    <property type="evidence" value="ECO:0007669"/>
    <property type="project" value="UniProtKB-SubCell"/>
</dbReference>
<name>A0ABD6E558_9BILA</name>
<keyword evidence="4 7" id="KW-0175">Coiled coil</keyword>
<sequence>MSYREVRNVVEMLRVLGYPRLVSMENFRTPNFKLVAEIMEWITMRFDSNSRIPSSIETEQDRVVFIKTVVLILYQKARLKLNPRKLYQADGHAVQEMLIPVQILYTALKQARRNAVDVEQKQIGATITSKLEELRKCRELAAQIPQTGATLYDQLAKELIARDERRKALSYSQSVSEAVSAIKQAIEGIREELKKINTNLANISSDETSLDSKIERKKRELEQVQKRLAKLQSFRPQYMDEYEKYEAKLKLIYSVYVSKFRNISYLQQVMADFDNAEQQKHNEAEEAMRHAVERMRAEEEALRLNDKGMSPEKEQNESRRKVTKVFGNMTGAGLSDEDDLETSELSDVDKIDSNDKLQTTKNMVESPAKSRLDRDDSDGMETSSGEDF</sequence>
<accession>A0ABD6E558</accession>
<evidence type="ECO:0000256" key="6">
    <source>
        <dbReference type="ARBA" id="ARBA00023273"/>
    </source>
</evidence>
<feature type="compositionally biased region" description="Acidic residues" evidence="8">
    <location>
        <begin position="375"/>
        <end position="388"/>
    </location>
</feature>
<keyword evidence="3" id="KW-0970">Cilium biogenesis/degradation</keyword>
<dbReference type="PANTHER" id="PTHR21547:SF0">
    <property type="entry name" value="CLUSTERIN-ASSOCIATED PROTEIN 1"/>
    <property type="match status" value="1"/>
</dbReference>
<evidence type="ECO:0000256" key="5">
    <source>
        <dbReference type="ARBA" id="ARBA00023069"/>
    </source>
</evidence>
<evidence type="ECO:0000313" key="10">
    <source>
        <dbReference type="Proteomes" id="UP001608902"/>
    </source>
</evidence>
<evidence type="ECO:0000256" key="4">
    <source>
        <dbReference type="ARBA" id="ARBA00023054"/>
    </source>
</evidence>
<dbReference type="Pfam" id="PF10234">
    <property type="entry name" value="Cluap1"/>
    <property type="match status" value="1"/>
</dbReference>
<evidence type="ECO:0000313" key="9">
    <source>
        <dbReference type="EMBL" id="MFH4975134.1"/>
    </source>
</evidence>
<evidence type="ECO:0000256" key="7">
    <source>
        <dbReference type="SAM" id="Coils"/>
    </source>
</evidence>
<keyword evidence="5" id="KW-0969">Cilium</keyword>
<dbReference type="AlphaFoldDB" id="A0ABD6E558"/>
<feature type="compositionally biased region" description="Basic and acidic residues" evidence="8">
    <location>
        <begin position="301"/>
        <end position="320"/>
    </location>
</feature>
<evidence type="ECO:0000256" key="1">
    <source>
        <dbReference type="ARBA" id="ARBA00004138"/>
    </source>
</evidence>
<evidence type="ECO:0000256" key="2">
    <source>
        <dbReference type="ARBA" id="ARBA00008340"/>
    </source>
</evidence>
<protein>
    <recommendedName>
        <fullName evidence="11">Clusterin-associated protein 1</fullName>
    </recommendedName>
</protein>
<feature type="region of interest" description="Disordered" evidence="8">
    <location>
        <begin position="301"/>
        <end position="388"/>
    </location>
</feature>
<evidence type="ECO:0000256" key="8">
    <source>
        <dbReference type="SAM" id="MobiDB-lite"/>
    </source>
</evidence>
<organism evidence="9 10">
    <name type="scientific">Gnathostoma spinigerum</name>
    <dbReference type="NCBI Taxonomy" id="75299"/>
    <lineage>
        <taxon>Eukaryota</taxon>
        <taxon>Metazoa</taxon>
        <taxon>Ecdysozoa</taxon>
        <taxon>Nematoda</taxon>
        <taxon>Chromadorea</taxon>
        <taxon>Rhabditida</taxon>
        <taxon>Spirurina</taxon>
        <taxon>Gnathostomatomorpha</taxon>
        <taxon>Gnathostomatoidea</taxon>
        <taxon>Gnathostomatidae</taxon>
        <taxon>Gnathostoma</taxon>
    </lineage>
</organism>
<dbReference type="PANTHER" id="PTHR21547">
    <property type="entry name" value="CLUSTERIN ASSOCIATED PROTEIN 1"/>
    <property type="match status" value="1"/>
</dbReference>
<keyword evidence="10" id="KW-1185">Reference proteome</keyword>
<evidence type="ECO:0000256" key="3">
    <source>
        <dbReference type="ARBA" id="ARBA00022794"/>
    </source>
</evidence>